<keyword evidence="3" id="KW-1185">Reference proteome</keyword>
<organism evidence="2 3">
    <name type="scientific">Pleurodeles waltl</name>
    <name type="common">Iberian ribbed newt</name>
    <dbReference type="NCBI Taxonomy" id="8319"/>
    <lineage>
        <taxon>Eukaryota</taxon>
        <taxon>Metazoa</taxon>
        <taxon>Chordata</taxon>
        <taxon>Craniata</taxon>
        <taxon>Vertebrata</taxon>
        <taxon>Euteleostomi</taxon>
        <taxon>Amphibia</taxon>
        <taxon>Batrachia</taxon>
        <taxon>Caudata</taxon>
        <taxon>Salamandroidea</taxon>
        <taxon>Salamandridae</taxon>
        <taxon>Pleurodelinae</taxon>
        <taxon>Pleurodeles</taxon>
    </lineage>
</organism>
<evidence type="ECO:0000313" key="3">
    <source>
        <dbReference type="Proteomes" id="UP001066276"/>
    </source>
</evidence>
<dbReference type="EMBL" id="JANPWB010000010">
    <property type="protein sequence ID" value="KAJ1145318.1"/>
    <property type="molecule type" value="Genomic_DNA"/>
</dbReference>
<evidence type="ECO:0000256" key="1">
    <source>
        <dbReference type="SAM" id="MobiDB-lite"/>
    </source>
</evidence>
<feature type="compositionally biased region" description="Polar residues" evidence="1">
    <location>
        <begin position="56"/>
        <end position="71"/>
    </location>
</feature>
<evidence type="ECO:0000313" key="2">
    <source>
        <dbReference type="EMBL" id="KAJ1145318.1"/>
    </source>
</evidence>
<sequence>MDFLTHTPVSPWPDRACLAGGHCSETGVEKPRSEGDTEEEMGSIVSWCLGGMVDQLTGSPVDSQDTPSNLVATDHKRSEQDLEAHEGDMGEEETGRTR</sequence>
<accession>A0AAV7R3H6</accession>
<gene>
    <name evidence="2" type="ORF">NDU88_011607</name>
</gene>
<name>A0AAV7R3H6_PLEWA</name>
<feature type="region of interest" description="Disordered" evidence="1">
    <location>
        <begin position="20"/>
        <end position="42"/>
    </location>
</feature>
<feature type="region of interest" description="Disordered" evidence="1">
    <location>
        <begin position="55"/>
        <end position="98"/>
    </location>
</feature>
<feature type="compositionally biased region" description="Basic and acidic residues" evidence="1">
    <location>
        <begin position="73"/>
        <end position="98"/>
    </location>
</feature>
<reference evidence="2" key="1">
    <citation type="journal article" date="2022" name="bioRxiv">
        <title>Sequencing and chromosome-scale assembly of the giantPleurodeles waltlgenome.</title>
        <authorList>
            <person name="Brown T."/>
            <person name="Elewa A."/>
            <person name="Iarovenko S."/>
            <person name="Subramanian E."/>
            <person name="Araus A.J."/>
            <person name="Petzold A."/>
            <person name="Susuki M."/>
            <person name="Suzuki K.-i.T."/>
            <person name="Hayashi T."/>
            <person name="Toyoda A."/>
            <person name="Oliveira C."/>
            <person name="Osipova E."/>
            <person name="Leigh N.D."/>
            <person name="Simon A."/>
            <person name="Yun M.H."/>
        </authorList>
    </citation>
    <scope>NUCLEOTIDE SEQUENCE</scope>
    <source>
        <strain evidence="2">20211129_DDA</strain>
        <tissue evidence="2">Liver</tissue>
    </source>
</reference>
<dbReference type="Proteomes" id="UP001066276">
    <property type="component" value="Chromosome 6"/>
</dbReference>
<proteinExistence type="predicted"/>
<protein>
    <submittedName>
        <fullName evidence="2">Uncharacterized protein</fullName>
    </submittedName>
</protein>
<comment type="caution">
    <text evidence="2">The sequence shown here is derived from an EMBL/GenBank/DDBJ whole genome shotgun (WGS) entry which is preliminary data.</text>
</comment>
<dbReference type="AlphaFoldDB" id="A0AAV7R3H6"/>